<feature type="region of interest" description="Disordered" evidence="9">
    <location>
        <begin position="372"/>
        <end position="391"/>
    </location>
</feature>
<evidence type="ECO:0000313" key="12">
    <source>
        <dbReference type="Proteomes" id="UP000245942"/>
    </source>
</evidence>
<dbReference type="GO" id="GO:0003677">
    <property type="term" value="F:DNA binding"/>
    <property type="evidence" value="ECO:0007669"/>
    <property type="project" value="TreeGrafter"/>
</dbReference>
<keyword evidence="12" id="KW-1185">Reference proteome</keyword>
<feature type="compositionally biased region" description="Low complexity" evidence="9">
    <location>
        <begin position="523"/>
        <end position="537"/>
    </location>
</feature>
<dbReference type="InterPro" id="IPR007900">
    <property type="entry name" value="TAF4_C"/>
</dbReference>
<accession>A0A316U317</accession>
<feature type="compositionally biased region" description="Polar residues" evidence="9">
    <location>
        <begin position="282"/>
        <end position="310"/>
    </location>
</feature>
<dbReference type="RefSeq" id="XP_025346388.1">
    <property type="nucleotide sequence ID" value="XM_025493018.1"/>
</dbReference>
<comment type="similarity">
    <text evidence="2">Belongs to the TAF4 family.</text>
</comment>
<feature type="compositionally biased region" description="Low complexity" evidence="9">
    <location>
        <begin position="575"/>
        <end position="584"/>
    </location>
</feature>
<comment type="function">
    <text evidence="7">Functions as a component of the DNA-binding general transcription factor complex TFIID. Binding of TFIID to a promoter (with or without TATA element) is the initial step in pre-initiation complex (PIC) formation. TFIID plays a key role in the regulation of gene expression by RNA polymerase II through different activities such as transcription activator interaction, core promoter recognition and selectivity, TFIIA and TFIIB interaction, chromatin modification (histone acetylation by TAF1), facilitation of DNA opening and initiation of transcription.</text>
</comment>
<keyword evidence="6" id="KW-0539">Nucleus</keyword>
<gene>
    <name evidence="11" type="ORF">BCV69DRAFT_284378</name>
</gene>
<dbReference type="CDD" id="cd08045">
    <property type="entry name" value="HFD_TAF4"/>
    <property type="match status" value="1"/>
</dbReference>
<feature type="compositionally biased region" description="Polar residues" evidence="9">
    <location>
        <begin position="179"/>
        <end position="193"/>
    </location>
</feature>
<feature type="compositionally biased region" description="Polar residues" evidence="9">
    <location>
        <begin position="118"/>
        <end position="129"/>
    </location>
</feature>
<evidence type="ECO:0000256" key="9">
    <source>
        <dbReference type="SAM" id="MobiDB-lite"/>
    </source>
</evidence>
<dbReference type="GO" id="GO:0005669">
    <property type="term" value="C:transcription factor TFIID complex"/>
    <property type="evidence" value="ECO:0007669"/>
    <property type="project" value="InterPro"/>
</dbReference>
<dbReference type="OrthoDB" id="21060at2759"/>
<dbReference type="GeneID" id="37014752"/>
<dbReference type="PANTHER" id="PTHR15138">
    <property type="entry name" value="TRANSCRIPTION INITIATION FACTOR TFIID SUBUNIT 4"/>
    <property type="match status" value="1"/>
</dbReference>
<feature type="domain" description="Transcription initiation factor TFIID component TAF4 C-terminal" evidence="10">
    <location>
        <begin position="250"/>
        <end position="444"/>
    </location>
</feature>
<protein>
    <recommendedName>
        <fullName evidence="3">Transcription initiation factor TFIID subunit 4</fullName>
    </recommendedName>
    <alternativeName>
        <fullName evidence="8">TBP-associated factor 4</fullName>
    </alternativeName>
</protein>
<evidence type="ECO:0000256" key="4">
    <source>
        <dbReference type="ARBA" id="ARBA00023015"/>
    </source>
</evidence>
<name>A0A316U317_9BASI</name>
<evidence type="ECO:0000256" key="2">
    <source>
        <dbReference type="ARBA" id="ARBA00006178"/>
    </source>
</evidence>
<reference evidence="11 12" key="1">
    <citation type="journal article" date="2018" name="Mol. Biol. Evol.">
        <title>Broad Genomic Sampling Reveals a Smut Pathogenic Ancestry of the Fungal Clade Ustilaginomycotina.</title>
        <authorList>
            <person name="Kijpornyongpan T."/>
            <person name="Mondo S.J."/>
            <person name="Barry K."/>
            <person name="Sandor L."/>
            <person name="Lee J."/>
            <person name="Lipzen A."/>
            <person name="Pangilinan J."/>
            <person name="LaButti K."/>
            <person name="Hainaut M."/>
            <person name="Henrissat B."/>
            <person name="Grigoriev I.V."/>
            <person name="Spatafora J.W."/>
            <person name="Aime M.C."/>
        </authorList>
    </citation>
    <scope>NUCLEOTIDE SEQUENCE [LARGE SCALE GENOMIC DNA]</scope>
    <source>
        <strain evidence="11 12">MCA 4718</strain>
    </source>
</reference>
<dbReference type="Proteomes" id="UP000245942">
    <property type="component" value="Unassembled WGS sequence"/>
</dbReference>
<evidence type="ECO:0000256" key="7">
    <source>
        <dbReference type="ARBA" id="ARBA00025346"/>
    </source>
</evidence>
<sequence>MAQLPGSHANSRAGSFSAPSPSPGPSHPTGSSGQNGNHPNLNRPGMPLPGGYPYQTSMGPPQPGTRRPSMGGHSAGGMSPQQKPMSFPYGGMPPAGQQTGGGVGSGADGGYQYPPAGSYNNQQQQWTSNAASPSPAPSSALWGGPTAMPYPGYTYQPQSGPPHQSSNGPAAAPSPVHRPSQSNAAPSNPNRQVAPSPAASRAVSGAPPETSAPPSPWGGQQQQQPQQQQQQQQHTSSGRDDPQDAKQVMDVLGGSGIDLRAEEEAMRGRDPHHPPGLGPGEYNTQRSMPSGSSLTSAYPSGSQGQSTQPPISSLPFLQLYPLASFVHAISSTHEIGVEPEVLSTLSTAARIRFRNLLENMIASSRQRCWTTHERPPPLYESGDDDVEGTSRKKRKAMYHQELISDPSKWLTAIEKADRGEEVKARRKRAQRQREAMLAAAATDSAGQGGASGSGGVAGLDGEGDETMGEGGPATPGGDGSGGKKKGKALSAKNVSEDVRRRLANNTAARALGGATTPKWMIMGTGSASSTGAFSTPTRIKGEVKGETNGEAQTPAFGGGPAPAGGLSSLPKPRFGPAAGASTASGAGGPWGRSLAPSGLAGTPLSRPGGAESPSGTDGKINPQGWGDLAQRALAKEEEEKKRRKRVNLQDVYHAVETERRSGIGRGSGEKTTWRWRNLGPEAARKAAASAGGGAGDETPTGGETRGGGGGKKK</sequence>
<dbReference type="Pfam" id="PF05236">
    <property type="entry name" value="TAF4"/>
    <property type="match status" value="1"/>
</dbReference>
<feature type="compositionally biased region" description="Low complexity" evidence="9">
    <location>
        <begin position="194"/>
        <end position="208"/>
    </location>
</feature>
<dbReference type="STRING" id="1684307.A0A316U317"/>
<feature type="compositionally biased region" description="Gly residues" evidence="9">
    <location>
        <begin position="703"/>
        <end position="713"/>
    </location>
</feature>
<evidence type="ECO:0000256" key="8">
    <source>
        <dbReference type="ARBA" id="ARBA00031747"/>
    </source>
</evidence>
<feature type="region of interest" description="Disordered" evidence="9">
    <location>
        <begin position="1"/>
        <end position="251"/>
    </location>
</feature>
<evidence type="ECO:0000313" key="11">
    <source>
        <dbReference type="EMBL" id="PWN19228.1"/>
    </source>
</evidence>
<feature type="compositionally biased region" description="Gly residues" evidence="9">
    <location>
        <begin position="446"/>
        <end position="460"/>
    </location>
</feature>
<feature type="compositionally biased region" description="Low complexity" evidence="9">
    <location>
        <begin position="503"/>
        <end position="515"/>
    </location>
</feature>
<dbReference type="EMBL" id="KZ819332">
    <property type="protein sequence ID" value="PWN19228.1"/>
    <property type="molecule type" value="Genomic_DNA"/>
</dbReference>
<feature type="compositionally biased region" description="Low complexity" evidence="9">
    <location>
        <begin position="220"/>
        <end position="233"/>
    </location>
</feature>
<feature type="compositionally biased region" description="Basic and acidic residues" evidence="9">
    <location>
        <begin position="264"/>
        <end position="273"/>
    </location>
</feature>
<feature type="compositionally biased region" description="Basic and acidic residues" evidence="9">
    <location>
        <begin position="653"/>
        <end position="672"/>
    </location>
</feature>
<feature type="compositionally biased region" description="Low complexity" evidence="9">
    <location>
        <begin position="130"/>
        <end position="140"/>
    </location>
</feature>
<dbReference type="AlphaFoldDB" id="A0A316U317"/>
<comment type="subcellular location">
    <subcellularLocation>
        <location evidence="1">Nucleus</location>
    </subcellularLocation>
</comment>
<organism evidence="11 12">
    <name type="scientific">Pseudomicrostroma glucosiphilum</name>
    <dbReference type="NCBI Taxonomy" id="1684307"/>
    <lineage>
        <taxon>Eukaryota</taxon>
        <taxon>Fungi</taxon>
        <taxon>Dikarya</taxon>
        <taxon>Basidiomycota</taxon>
        <taxon>Ustilaginomycotina</taxon>
        <taxon>Exobasidiomycetes</taxon>
        <taxon>Microstromatales</taxon>
        <taxon>Microstromatales incertae sedis</taxon>
        <taxon>Pseudomicrostroma</taxon>
    </lineage>
</organism>
<dbReference type="GO" id="GO:0016251">
    <property type="term" value="F:RNA polymerase II general transcription initiation factor activity"/>
    <property type="evidence" value="ECO:0007669"/>
    <property type="project" value="TreeGrafter"/>
</dbReference>
<dbReference type="InterPro" id="IPR045144">
    <property type="entry name" value="TAF4"/>
</dbReference>
<feature type="compositionally biased region" description="Gly residues" evidence="9">
    <location>
        <begin position="98"/>
        <end position="109"/>
    </location>
</feature>
<dbReference type="PANTHER" id="PTHR15138:SF14">
    <property type="entry name" value="TRANSCRIPTION INITIATION FACTOR TFIID SUBUNIT 4"/>
    <property type="match status" value="1"/>
</dbReference>
<evidence type="ECO:0000256" key="3">
    <source>
        <dbReference type="ARBA" id="ARBA00017306"/>
    </source>
</evidence>
<feature type="compositionally biased region" description="Gly residues" evidence="9">
    <location>
        <begin position="468"/>
        <end position="480"/>
    </location>
</feature>
<keyword evidence="5" id="KW-0804">Transcription</keyword>
<evidence type="ECO:0000259" key="10">
    <source>
        <dbReference type="Pfam" id="PF05236"/>
    </source>
</evidence>
<evidence type="ECO:0000256" key="5">
    <source>
        <dbReference type="ARBA" id="ARBA00023163"/>
    </source>
</evidence>
<proteinExistence type="inferred from homology"/>
<feature type="region of interest" description="Disordered" evidence="9">
    <location>
        <begin position="264"/>
        <end position="310"/>
    </location>
</feature>
<keyword evidence="4" id="KW-0805">Transcription regulation</keyword>
<dbReference type="GO" id="GO:0006367">
    <property type="term" value="P:transcription initiation at RNA polymerase II promoter"/>
    <property type="evidence" value="ECO:0007669"/>
    <property type="project" value="TreeGrafter"/>
</dbReference>
<evidence type="ECO:0000256" key="6">
    <source>
        <dbReference type="ARBA" id="ARBA00023242"/>
    </source>
</evidence>
<evidence type="ECO:0000256" key="1">
    <source>
        <dbReference type="ARBA" id="ARBA00004123"/>
    </source>
</evidence>
<feature type="compositionally biased region" description="Polar residues" evidence="9">
    <location>
        <begin position="155"/>
        <end position="168"/>
    </location>
</feature>
<feature type="region of interest" description="Disordered" evidence="9">
    <location>
        <begin position="417"/>
        <end position="713"/>
    </location>
</feature>